<keyword evidence="8" id="KW-0469">Meiosis</keyword>
<comment type="subcellular location">
    <subcellularLocation>
        <location evidence="1">Midbody</location>
    </subcellularLocation>
</comment>
<dbReference type="GO" id="GO:0032506">
    <property type="term" value="P:cytokinetic process"/>
    <property type="evidence" value="ECO:0007669"/>
    <property type="project" value="UniProtKB-ARBA"/>
</dbReference>
<feature type="binding site" evidence="12">
    <location>
        <begin position="303"/>
        <end position="304"/>
    </location>
    <ligand>
        <name>ATP</name>
        <dbReference type="ChEBI" id="CHEBI:30616"/>
    </ligand>
</feature>
<evidence type="ECO:0000256" key="6">
    <source>
        <dbReference type="ARBA" id="ARBA00022840"/>
    </source>
</evidence>
<dbReference type="SUPFAM" id="SSF53098">
    <property type="entry name" value="Ribonuclease H-like"/>
    <property type="match status" value="1"/>
</dbReference>
<dbReference type="InterPro" id="IPR030616">
    <property type="entry name" value="Aur-like"/>
</dbReference>
<evidence type="ECO:0000313" key="17">
    <source>
        <dbReference type="WBParaSite" id="jg19699"/>
    </source>
</evidence>
<sequence length="452" mass="52277">MQKTRGNRPSQCCIENSRNHKSCAECLFTRDGCVKVLGKHDQYGVTLHVCDKNAILRRLFLGLSELSGSHTGTSIRREVNRILSDFGLSIKDLFKVVTDGASNMANAFRDVCSVEVMIQYLEDNNEEEMEETDEVNIDCSTAELFIQGFILKMPKAILKEANIGNPEVYDGIDYSNCGKEWNKKPEIWECLFGSDKQYRINVALKILFKSQLVKGNVEHQLVREIEIQAHLKHPNILRMYNYFHDEKKVYLILEFALHGELFKELQKCRRFTEERTARYIFQVSDALNYCHSKNVIHRDIKPENILISDNDTLKIADFGWSVHATSRRRTMCGTLDYLPPEMVKNVHHDEKVDYWSVGVLCYEFLVGKPPFEAKTQQETYTRITNVTYSFPSYMTAGARDLIRKLLVRDPQRRLNFEGVMEHPWILEHMPGNESKKQESSMCDSSIECLSEA</sequence>
<dbReference type="EC" id="2.7.11.1" evidence="14"/>
<evidence type="ECO:0000256" key="7">
    <source>
        <dbReference type="ARBA" id="ARBA00022853"/>
    </source>
</evidence>
<keyword evidence="4 12" id="KW-0547">Nucleotide-binding</keyword>
<dbReference type="PANTHER" id="PTHR24350">
    <property type="entry name" value="SERINE/THREONINE-PROTEIN KINASE IAL-RELATED"/>
    <property type="match status" value="1"/>
</dbReference>
<evidence type="ECO:0000313" key="16">
    <source>
        <dbReference type="Proteomes" id="UP000887574"/>
    </source>
</evidence>
<feature type="binding site" evidence="12">
    <location>
        <position position="205"/>
    </location>
    <ligand>
        <name>ATP</name>
        <dbReference type="ChEBI" id="CHEBI:30616"/>
    </ligand>
</feature>
<feature type="active site" description="Proton acceptor" evidence="11">
    <location>
        <position position="299"/>
    </location>
</feature>
<dbReference type="Proteomes" id="UP000887574">
    <property type="component" value="Unplaced"/>
</dbReference>
<keyword evidence="16" id="KW-1185">Reference proteome</keyword>
<evidence type="ECO:0000256" key="2">
    <source>
        <dbReference type="ARBA" id="ARBA00022527"/>
    </source>
</evidence>
<dbReference type="GO" id="GO:0005524">
    <property type="term" value="F:ATP binding"/>
    <property type="evidence" value="ECO:0007669"/>
    <property type="project" value="UniProtKB-UniRule"/>
</dbReference>
<dbReference type="PROSITE" id="PS00108">
    <property type="entry name" value="PROTEIN_KINASE_ST"/>
    <property type="match status" value="1"/>
</dbReference>
<dbReference type="Pfam" id="PF00069">
    <property type="entry name" value="Pkinase"/>
    <property type="match status" value="1"/>
</dbReference>
<evidence type="ECO:0000256" key="12">
    <source>
        <dbReference type="PIRSR" id="PIRSR630616-2"/>
    </source>
</evidence>
<evidence type="ECO:0000256" key="9">
    <source>
        <dbReference type="ARBA" id="ARBA00047899"/>
    </source>
</evidence>
<dbReference type="InterPro" id="IPR011009">
    <property type="entry name" value="Kinase-like_dom_sf"/>
</dbReference>
<dbReference type="InterPro" id="IPR012337">
    <property type="entry name" value="RNaseH-like_sf"/>
</dbReference>
<organism evidence="16 17">
    <name type="scientific">Ditylenchus dipsaci</name>
    <dbReference type="NCBI Taxonomy" id="166011"/>
    <lineage>
        <taxon>Eukaryota</taxon>
        <taxon>Metazoa</taxon>
        <taxon>Ecdysozoa</taxon>
        <taxon>Nematoda</taxon>
        <taxon>Chromadorea</taxon>
        <taxon>Rhabditida</taxon>
        <taxon>Tylenchina</taxon>
        <taxon>Tylenchomorpha</taxon>
        <taxon>Sphaerularioidea</taxon>
        <taxon>Anguinidae</taxon>
        <taxon>Anguininae</taxon>
        <taxon>Ditylenchus</taxon>
    </lineage>
</organism>
<keyword evidence="7" id="KW-0156">Chromatin regulator</keyword>
<evidence type="ECO:0000256" key="3">
    <source>
        <dbReference type="ARBA" id="ARBA00022679"/>
    </source>
</evidence>
<evidence type="ECO:0000259" key="15">
    <source>
        <dbReference type="PROSITE" id="PS50011"/>
    </source>
</evidence>
<dbReference type="CDD" id="cd14007">
    <property type="entry name" value="STKc_Aurora"/>
    <property type="match status" value="1"/>
</dbReference>
<feature type="cross-link" description="Glycyl lysine isopeptide (Lys-Gly) (interchain with G-Cter in SUMO2)" evidence="13">
    <location>
        <position position="301"/>
    </location>
</feature>
<reference evidence="17" key="1">
    <citation type="submission" date="2022-11" db="UniProtKB">
        <authorList>
            <consortium name="WormBaseParasite"/>
        </authorList>
    </citation>
    <scope>IDENTIFICATION</scope>
</reference>
<evidence type="ECO:0000256" key="14">
    <source>
        <dbReference type="RuleBase" id="RU367134"/>
    </source>
</evidence>
<proteinExistence type="inferred from homology"/>
<dbReference type="GO" id="GO:0051321">
    <property type="term" value="P:meiotic cell cycle"/>
    <property type="evidence" value="ECO:0007669"/>
    <property type="project" value="UniProtKB-KW"/>
</dbReference>
<dbReference type="GO" id="GO:0006325">
    <property type="term" value="P:chromatin organization"/>
    <property type="evidence" value="ECO:0007669"/>
    <property type="project" value="UniProtKB-KW"/>
</dbReference>
<protein>
    <recommendedName>
        <fullName evidence="14">Aurora kinase</fullName>
        <ecNumber evidence="14">2.7.11.1</ecNumber>
    </recommendedName>
</protein>
<name>A0A915DGM3_9BILA</name>
<dbReference type="SUPFAM" id="SSF56112">
    <property type="entry name" value="Protein kinase-like (PK-like)"/>
    <property type="match status" value="1"/>
</dbReference>
<dbReference type="GO" id="GO:0000070">
    <property type="term" value="P:mitotic sister chromatid segregation"/>
    <property type="evidence" value="ECO:0007669"/>
    <property type="project" value="UniProtKB-ARBA"/>
</dbReference>
<feature type="binding site" evidence="12">
    <location>
        <begin position="254"/>
        <end position="256"/>
    </location>
    <ligand>
        <name>ATP</name>
        <dbReference type="ChEBI" id="CHEBI:30616"/>
    </ligand>
</feature>
<dbReference type="FunFam" id="3.30.200.20:FF:000042">
    <property type="entry name" value="Aurora kinase A"/>
    <property type="match status" value="1"/>
</dbReference>
<dbReference type="GO" id="GO:0030261">
    <property type="term" value="P:chromosome condensation"/>
    <property type="evidence" value="ECO:0007669"/>
    <property type="project" value="UniProtKB-ARBA"/>
</dbReference>
<accession>A0A915DGM3</accession>
<dbReference type="PROSITE" id="PS50011">
    <property type="entry name" value="PROTEIN_KINASE_DOM"/>
    <property type="match status" value="1"/>
</dbReference>
<dbReference type="FunFam" id="1.10.510.10:FF:000235">
    <property type="entry name" value="Serine/threonine-protein kinase ark1"/>
    <property type="match status" value="1"/>
</dbReference>
<evidence type="ECO:0000256" key="5">
    <source>
        <dbReference type="ARBA" id="ARBA00022777"/>
    </source>
</evidence>
<keyword evidence="5 14" id="KW-0418">Kinase</keyword>
<comment type="catalytic activity">
    <reaction evidence="10 14">
        <text>L-seryl-[protein] + ATP = O-phospho-L-seryl-[protein] + ADP + H(+)</text>
        <dbReference type="Rhea" id="RHEA:17989"/>
        <dbReference type="Rhea" id="RHEA-COMP:9863"/>
        <dbReference type="Rhea" id="RHEA-COMP:11604"/>
        <dbReference type="ChEBI" id="CHEBI:15378"/>
        <dbReference type="ChEBI" id="CHEBI:29999"/>
        <dbReference type="ChEBI" id="CHEBI:30616"/>
        <dbReference type="ChEBI" id="CHEBI:83421"/>
        <dbReference type="ChEBI" id="CHEBI:456216"/>
        <dbReference type="EC" id="2.7.11.1"/>
    </reaction>
</comment>
<dbReference type="AlphaFoldDB" id="A0A915DGM3"/>
<evidence type="ECO:0000256" key="8">
    <source>
        <dbReference type="ARBA" id="ARBA00023254"/>
    </source>
</evidence>
<dbReference type="Gene3D" id="1.10.510.10">
    <property type="entry name" value="Transferase(Phosphotransferase) domain 1"/>
    <property type="match status" value="1"/>
</dbReference>
<keyword evidence="3 14" id="KW-0808">Transferase</keyword>
<evidence type="ECO:0000256" key="11">
    <source>
        <dbReference type="PIRSR" id="PIRSR630616-1"/>
    </source>
</evidence>
<dbReference type="SMART" id="SM00220">
    <property type="entry name" value="S_TKc"/>
    <property type="match status" value="1"/>
</dbReference>
<dbReference type="InterPro" id="IPR000719">
    <property type="entry name" value="Prot_kinase_dom"/>
</dbReference>
<feature type="binding site" evidence="12">
    <location>
        <position position="317"/>
    </location>
    <ligand>
        <name>ATP</name>
        <dbReference type="ChEBI" id="CHEBI:30616"/>
    </ligand>
</feature>
<evidence type="ECO:0000256" key="13">
    <source>
        <dbReference type="PIRSR" id="PIRSR630616-3"/>
    </source>
</evidence>
<feature type="domain" description="Protein kinase" evidence="15">
    <location>
        <begin position="139"/>
        <end position="425"/>
    </location>
</feature>
<dbReference type="InterPro" id="IPR008271">
    <property type="entry name" value="Ser/Thr_kinase_AS"/>
</dbReference>
<evidence type="ECO:0000256" key="10">
    <source>
        <dbReference type="ARBA" id="ARBA00048679"/>
    </source>
</evidence>
<evidence type="ECO:0000256" key="1">
    <source>
        <dbReference type="ARBA" id="ARBA00004214"/>
    </source>
</evidence>
<evidence type="ECO:0000256" key="4">
    <source>
        <dbReference type="ARBA" id="ARBA00022741"/>
    </source>
</evidence>
<dbReference type="WBParaSite" id="jg19699">
    <property type="protein sequence ID" value="jg19699"/>
    <property type="gene ID" value="jg19699"/>
</dbReference>
<dbReference type="GO" id="GO:0004674">
    <property type="term" value="F:protein serine/threonine kinase activity"/>
    <property type="evidence" value="ECO:0007669"/>
    <property type="project" value="UniProtKB-KW"/>
</dbReference>
<comment type="catalytic activity">
    <reaction evidence="9 14">
        <text>L-threonyl-[protein] + ATP = O-phospho-L-threonyl-[protein] + ADP + H(+)</text>
        <dbReference type="Rhea" id="RHEA:46608"/>
        <dbReference type="Rhea" id="RHEA-COMP:11060"/>
        <dbReference type="Rhea" id="RHEA-COMP:11605"/>
        <dbReference type="ChEBI" id="CHEBI:15378"/>
        <dbReference type="ChEBI" id="CHEBI:30013"/>
        <dbReference type="ChEBI" id="CHEBI:30616"/>
        <dbReference type="ChEBI" id="CHEBI:61977"/>
        <dbReference type="ChEBI" id="CHEBI:456216"/>
        <dbReference type="EC" id="2.7.11.1"/>
    </reaction>
</comment>
<comment type="similarity">
    <text evidence="14">Belongs to the protein kinase superfamily. Ser/Thr protein kinase family. Aurora subfamily.</text>
</comment>
<keyword evidence="2 14" id="KW-0723">Serine/threonine-protein kinase</keyword>
<dbReference type="GO" id="GO:0030496">
    <property type="term" value="C:midbody"/>
    <property type="evidence" value="ECO:0007669"/>
    <property type="project" value="UniProtKB-SubCell"/>
</dbReference>
<keyword evidence="6 12" id="KW-0067">ATP-binding</keyword>